<name>A0A9N9VG43_9HYPO</name>
<evidence type="ECO:0000313" key="2">
    <source>
        <dbReference type="EMBL" id="CAH0022784.1"/>
    </source>
</evidence>
<dbReference type="Proteomes" id="UP000696573">
    <property type="component" value="Unassembled WGS sequence"/>
</dbReference>
<dbReference type="EMBL" id="CABFNQ020000682">
    <property type="protein sequence ID" value="CAH0022784.1"/>
    <property type="molecule type" value="Genomic_DNA"/>
</dbReference>
<evidence type="ECO:0000256" key="1">
    <source>
        <dbReference type="SAM" id="MobiDB-lite"/>
    </source>
</evidence>
<keyword evidence="3" id="KW-1185">Reference proteome</keyword>
<gene>
    <name evidence="2" type="ORF">CRHIZ90672A_00012905</name>
</gene>
<reference evidence="2" key="1">
    <citation type="submission" date="2021-10" db="EMBL/GenBank/DDBJ databases">
        <authorList>
            <person name="Piombo E."/>
        </authorList>
    </citation>
    <scope>NUCLEOTIDE SEQUENCE</scope>
</reference>
<accession>A0A9N9VG43</accession>
<feature type="region of interest" description="Disordered" evidence="1">
    <location>
        <begin position="9"/>
        <end position="38"/>
    </location>
</feature>
<dbReference type="OrthoDB" id="5153231at2759"/>
<feature type="compositionally biased region" description="Acidic residues" evidence="1">
    <location>
        <begin position="24"/>
        <end position="34"/>
    </location>
</feature>
<dbReference type="AlphaFoldDB" id="A0A9N9VG43"/>
<comment type="caution">
    <text evidence="2">The sequence shown here is derived from an EMBL/GenBank/DDBJ whole genome shotgun (WGS) entry which is preliminary data.</text>
</comment>
<organism evidence="2 3">
    <name type="scientific">Clonostachys rhizophaga</name>
    <dbReference type="NCBI Taxonomy" id="160324"/>
    <lineage>
        <taxon>Eukaryota</taxon>
        <taxon>Fungi</taxon>
        <taxon>Dikarya</taxon>
        <taxon>Ascomycota</taxon>
        <taxon>Pezizomycotina</taxon>
        <taxon>Sordariomycetes</taxon>
        <taxon>Hypocreomycetidae</taxon>
        <taxon>Hypocreales</taxon>
        <taxon>Bionectriaceae</taxon>
        <taxon>Clonostachys</taxon>
    </lineage>
</organism>
<protein>
    <submittedName>
        <fullName evidence="2">Uncharacterized protein</fullName>
    </submittedName>
</protein>
<evidence type="ECO:0000313" key="3">
    <source>
        <dbReference type="Proteomes" id="UP000696573"/>
    </source>
</evidence>
<proteinExistence type="predicted"/>
<sequence length="569" mass="65245">MGLFGFIYPGPPLEHPDPATQNDDGNDNDDDDDNNPANNVIRYSATRWDGIRIDETFHEECLRGISSNTLRKLLYQTAYTYIPLPREFERRLSWLKNKFSQPSEALYPMPDEMRHIVVTHGLPRLTTVYVLSGNSGPNGWTPLFLTKPIWAQYITFEGRLYISALTNEAPVTDDTGAGPKGMVKLRKPEGPLAAIHVALDHLGIRRIVFTDTRKVDLSDYPVDTSIGGWVSLPLSGQTYIHCERDGHKLRRILYNGLDQTLWRYLWPVPQSQPNNLRLWSPDERTFQAPMRYLHLNKPNTRGYSICWFYELMTICPKYAGGDPPYYDGWDIDRPKTIWAYLPIDQGETIVELWEVDAATSKVLVLTTSHGRTLTLGVRPKPVHGGRAWVLQDRIEGERTLLAEESWSGLGRIAFPTPRPTQQGTPPTILPPVKYPESKQELWYSSAELTGVVSMRICKMKAVIIGLLFSYEDGRERTLGEVRFDRLEPQIETKGTRGVVYQVSESEETKRKTVVELRTWDPEEAEYSLENEETGRHCVPWRGTWHWWFSYLECMLSHEDEVAASIVEDM</sequence>